<proteinExistence type="predicted"/>
<evidence type="ECO:0000256" key="1">
    <source>
        <dbReference type="SAM" id="MobiDB-lite"/>
    </source>
</evidence>
<dbReference type="OrthoDB" id="3248508at2759"/>
<organism evidence="2 3">
    <name type="scientific">Collybiopsis luxurians FD-317 M1</name>
    <dbReference type="NCBI Taxonomy" id="944289"/>
    <lineage>
        <taxon>Eukaryota</taxon>
        <taxon>Fungi</taxon>
        <taxon>Dikarya</taxon>
        <taxon>Basidiomycota</taxon>
        <taxon>Agaricomycotina</taxon>
        <taxon>Agaricomycetes</taxon>
        <taxon>Agaricomycetidae</taxon>
        <taxon>Agaricales</taxon>
        <taxon>Marasmiineae</taxon>
        <taxon>Omphalotaceae</taxon>
        <taxon>Collybiopsis</taxon>
        <taxon>Collybiopsis luxurians</taxon>
    </lineage>
</organism>
<feature type="compositionally biased region" description="Low complexity" evidence="1">
    <location>
        <begin position="85"/>
        <end position="108"/>
    </location>
</feature>
<gene>
    <name evidence="2" type="ORF">GYMLUDRAFT_47695</name>
</gene>
<sequence>MGGLLAAEAATDSSNAKDGSKRIIGMIAFDCPYLGMHPHVVITGIASLFPKKNDPSMKTETELNRHPSVRIVDRKETDHLHDNSPSRPHLNASSSSSLSSNSSSSARSTADSLIGRTMKFVSSHSDDALVRWARKHSDEPVAAGKRWVVEHFQFGSCMFDPSGLKDRYATLVAWNGLWVNYWTITVPKSKGHSNELTDKESSGRELLEDNDAALVESGIAESIGNTTLEKGLSKDEKEYKAMQKAALKATKTSKVKAGRHFVVLPTGVGAILGGGDQWENVIIAGVDDEVAAHCGLFIPGQNLDYDGFVKRVGLRIIDWCNNV</sequence>
<feature type="compositionally biased region" description="Basic and acidic residues" evidence="1">
    <location>
        <begin position="54"/>
        <end position="84"/>
    </location>
</feature>
<dbReference type="PANTHER" id="PTHR47842:SF3">
    <property type="entry name" value="DUF676 DOMAIN-CONTAINING PROTEIN"/>
    <property type="match status" value="1"/>
</dbReference>
<dbReference type="HOGENOM" id="CLU_026391_0_0_1"/>
<name>A0A0D0CBT3_9AGAR</name>
<reference evidence="2 3" key="1">
    <citation type="submission" date="2014-04" db="EMBL/GenBank/DDBJ databases">
        <title>Evolutionary Origins and Diversification of the Mycorrhizal Mutualists.</title>
        <authorList>
            <consortium name="DOE Joint Genome Institute"/>
            <consortium name="Mycorrhizal Genomics Consortium"/>
            <person name="Kohler A."/>
            <person name="Kuo A."/>
            <person name="Nagy L.G."/>
            <person name="Floudas D."/>
            <person name="Copeland A."/>
            <person name="Barry K.W."/>
            <person name="Cichocki N."/>
            <person name="Veneault-Fourrey C."/>
            <person name="LaButti K."/>
            <person name="Lindquist E.A."/>
            <person name="Lipzen A."/>
            <person name="Lundell T."/>
            <person name="Morin E."/>
            <person name="Murat C."/>
            <person name="Riley R."/>
            <person name="Ohm R."/>
            <person name="Sun H."/>
            <person name="Tunlid A."/>
            <person name="Henrissat B."/>
            <person name="Grigoriev I.V."/>
            <person name="Hibbett D.S."/>
            <person name="Martin F."/>
        </authorList>
    </citation>
    <scope>NUCLEOTIDE SEQUENCE [LARGE SCALE GENOMIC DNA]</scope>
    <source>
        <strain evidence="2 3">FD-317 M1</strain>
    </source>
</reference>
<accession>A0A0D0CBT3</accession>
<keyword evidence="3" id="KW-1185">Reference proteome</keyword>
<dbReference type="Proteomes" id="UP000053593">
    <property type="component" value="Unassembled WGS sequence"/>
</dbReference>
<dbReference type="AlphaFoldDB" id="A0A0D0CBT3"/>
<evidence type="ECO:0000313" key="2">
    <source>
        <dbReference type="EMBL" id="KIK55492.1"/>
    </source>
</evidence>
<evidence type="ECO:0000313" key="3">
    <source>
        <dbReference type="Proteomes" id="UP000053593"/>
    </source>
</evidence>
<protein>
    <submittedName>
        <fullName evidence="2">Uncharacterized protein</fullName>
    </submittedName>
</protein>
<dbReference type="PANTHER" id="PTHR47842">
    <property type="entry name" value="EXPRESSED PROTEIN"/>
    <property type="match status" value="1"/>
</dbReference>
<dbReference type="EMBL" id="KN834805">
    <property type="protein sequence ID" value="KIK55492.1"/>
    <property type="molecule type" value="Genomic_DNA"/>
</dbReference>
<feature type="region of interest" description="Disordered" evidence="1">
    <location>
        <begin position="54"/>
        <end position="108"/>
    </location>
</feature>